<sequence>MFEIHASGEDTRLAHRRVVAGATQEEAEAAAFNGAMRWIDETGLIRGR</sequence>
<dbReference type="AlphaFoldDB" id="B8R8Q7"/>
<dbReference type="EMBL" id="EU910853">
    <property type="protein sequence ID" value="ACF98063.1"/>
    <property type="molecule type" value="Genomic_DNA"/>
</dbReference>
<protein>
    <submittedName>
        <fullName evidence="1">Uncharacterized protein</fullName>
    </submittedName>
</protein>
<reference evidence="1" key="1">
    <citation type="journal article" date="2009" name="Appl. Environ. Microbiol.">
        <title>Characterization of denitrification gene clusters of soil bacteria via a metagenomic approach.</title>
        <authorList>
            <person name="Demaneche S."/>
            <person name="Philippot L."/>
            <person name="David M.M."/>
            <person name="Navarro E."/>
            <person name="Vogel T.M."/>
            <person name="Simonet P."/>
        </authorList>
    </citation>
    <scope>NUCLEOTIDE SEQUENCE</scope>
</reference>
<proteinExistence type="predicted"/>
<organism evidence="1">
    <name type="scientific">uncultured bacterium 888</name>
    <dbReference type="NCBI Taxonomy" id="548896"/>
    <lineage>
        <taxon>Bacteria</taxon>
        <taxon>environmental samples</taxon>
    </lineage>
</organism>
<name>B8R8Q7_9BACT</name>
<accession>B8R8Q7</accession>
<evidence type="ECO:0000313" key="1">
    <source>
        <dbReference type="EMBL" id="ACF98063.1"/>
    </source>
</evidence>